<evidence type="ECO:0000259" key="14">
    <source>
        <dbReference type="PROSITE" id="PS50990"/>
    </source>
</evidence>
<name>A0A9Y2AK56_9FIRM</name>
<keyword evidence="7" id="KW-0788">Thiol protease</keyword>
<dbReference type="GO" id="GO:0016887">
    <property type="term" value="F:ATP hydrolysis activity"/>
    <property type="evidence" value="ECO:0007669"/>
    <property type="project" value="InterPro"/>
</dbReference>
<keyword evidence="10 11" id="KW-0472">Membrane</keyword>
<reference evidence="15" key="1">
    <citation type="submission" date="2023-03" db="EMBL/GenBank/DDBJ databases">
        <title>Selenobaculum gbiensis gen. nov. sp. nov., a new bacterium isolated from the gut microbiota of IBD patient.</title>
        <authorList>
            <person name="Yeo S."/>
            <person name="Park H."/>
            <person name="Huh C.S."/>
        </authorList>
    </citation>
    <scope>NUCLEOTIDE SEQUENCE</scope>
    <source>
        <strain evidence="15">ICN-92133</strain>
    </source>
</reference>
<dbReference type="AlphaFoldDB" id="A0A9Y2AK56"/>
<dbReference type="Pfam" id="PF03412">
    <property type="entry name" value="Peptidase_C39"/>
    <property type="match status" value="1"/>
</dbReference>
<keyword evidence="5" id="KW-0547">Nucleotide-binding</keyword>
<feature type="transmembrane region" description="Helical" evidence="11">
    <location>
        <begin position="279"/>
        <end position="296"/>
    </location>
</feature>
<sequence>MNGLLLKSNHEEERQENSLIQCFLTVLQIEGVKYEKKIFDEIKENDKGKIDIYSLKNKLKRSKLKIKIIKPTIDEIAELDIPLIAKMKNSSYLIIGKSNTRVMLIYKPEEEKTKTCKIEDFIEEWTGECILIKKTFSLKEASKKFNLLWFIPVIVKYKKYFIEVLIASFFLQLFGLVTPLFTQVIIDKVILHKGIATLDVLALALVFSAIFQCMMTIARKYIETHTSNKVDMILGARLFRHLTSLPLRYFEVRRVGDTLTRVSALNSIRNFLTNSSMTVFLDAFFSVVFIGVMFYYSVTLTVIALIPLPLYIIQNIIATPIYKERLNTMWESGARSNAFLVESITGVQTMKALAVEPQFNYQWEKILAKYIKSTFDSAKFNICLSASSGTIQSIMTFGILLVGGHKVMNGEMTIGQLIAFQMLARQASDPMHRLTGMWQSCQQTMLAVERLGDILNTAPEINGLHSHEPINVTGAIRFENVSFTYDAESEAVLKEMNFEIMPGMRVGIVGRSGSGKSTITKLVQKLYIPGNGKVYIDGVDVMEIDPVWLRRQIGVVLQENFLFNGSVRDNIAFANPGASIDEVIFAAKLAGAHEFILELSEGYDTKVGERGADLSGGQQQRIAIARALIMDPKILIFDEATSALDYESENIIMRNIDHIASGRTMLMIAHRLSTVRNCDMILVVDKGSIVEYGTHDELMTKMSLYYNLYMQQEV</sequence>
<dbReference type="InterPro" id="IPR017871">
    <property type="entry name" value="ABC_transporter-like_CS"/>
</dbReference>
<evidence type="ECO:0000256" key="2">
    <source>
        <dbReference type="ARBA" id="ARBA00022448"/>
    </source>
</evidence>
<dbReference type="Pfam" id="PF00005">
    <property type="entry name" value="ABC_tran"/>
    <property type="match status" value="1"/>
</dbReference>
<evidence type="ECO:0000256" key="8">
    <source>
        <dbReference type="ARBA" id="ARBA00022840"/>
    </source>
</evidence>
<dbReference type="RefSeq" id="WP_147670676.1">
    <property type="nucleotide sequence ID" value="NZ_CP120678.1"/>
</dbReference>
<dbReference type="GO" id="GO:0008234">
    <property type="term" value="F:cysteine-type peptidase activity"/>
    <property type="evidence" value="ECO:0007669"/>
    <property type="project" value="UniProtKB-KW"/>
</dbReference>
<dbReference type="EMBL" id="CP120678">
    <property type="protein sequence ID" value="WIW71714.1"/>
    <property type="molecule type" value="Genomic_DNA"/>
</dbReference>
<dbReference type="InterPro" id="IPR011527">
    <property type="entry name" value="ABC1_TM_dom"/>
</dbReference>
<dbReference type="CDD" id="cd18588">
    <property type="entry name" value="ABC_6TM_CyaB_HlyB_like"/>
    <property type="match status" value="1"/>
</dbReference>
<dbReference type="InterPro" id="IPR036640">
    <property type="entry name" value="ABC1_TM_sf"/>
</dbReference>
<dbReference type="InterPro" id="IPR003439">
    <property type="entry name" value="ABC_transporter-like_ATP-bd"/>
</dbReference>
<evidence type="ECO:0000256" key="1">
    <source>
        <dbReference type="ARBA" id="ARBA00004651"/>
    </source>
</evidence>
<dbReference type="FunFam" id="3.40.50.300:FF:000299">
    <property type="entry name" value="ABC transporter ATP-binding protein/permease"/>
    <property type="match status" value="1"/>
</dbReference>
<dbReference type="PROSITE" id="PS50990">
    <property type="entry name" value="PEPTIDASE_C39"/>
    <property type="match status" value="1"/>
</dbReference>
<accession>A0A9Y2AK56</accession>
<evidence type="ECO:0000256" key="7">
    <source>
        <dbReference type="ARBA" id="ARBA00022807"/>
    </source>
</evidence>
<keyword evidence="16" id="KW-1185">Reference proteome</keyword>
<feature type="domain" description="ABC transmembrane type-1" evidence="13">
    <location>
        <begin position="164"/>
        <end position="443"/>
    </location>
</feature>
<evidence type="ECO:0000256" key="11">
    <source>
        <dbReference type="SAM" id="Phobius"/>
    </source>
</evidence>
<dbReference type="Gene3D" id="1.20.1560.10">
    <property type="entry name" value="ABC transporter type 1, transmembrane domain"/>
    <property type="match status" value="1"/>
</dbReference>
<evidence type="ECO:0000259" key="13">
    <source>
        <dbReference type="PROSITE" id="PS50929"/>
    </source>
</evidence>
<keyword evidence="6" id="KW-0378">Hydrolase</keyword>
<feature type="transmembrane region" description="Helical" evidence="11">
    <location>
        <begin position="201"/>
        <end position="222"/>
    </location>
</feature>
<evidence type="ECO:0000256" key="6">
    <source>
        <dbReference type="ARBA" id="ARBA00022801"/>
    </source>
</evidence>
<evidence type="ECO:0000259" key="12">
    <source>
        <dbReference type="PROSITE" id="PS50893"/>
    </source>
</evidence>
<dbReference type="PROSITE" id="PS50929">
    <property type="entry name" value="ABC_TM1F"/>
    <property type="match status" value="1"/>
</dbReference>
<evidence type="ECO:0000256" key="10">
    <source>
        <dbReference type="ARBA" id="ARBA00023136"/>
    </source>
</evidence>
<keyword evidence="2" id="KW-0813">Transport</keyword>
<dbReference type="GO" id="GO:0006508">
    <property type="term" value="P:proteolysis"/>
    <property type="evidence" value="ECO:0007669"/>
    <property type="project" value="InterPro"/>
</dbReference>
<keyword evidence="9 11" id="KW-1133">Transmembrane helix</keyword>
<dbReference type="Gene3D" id="3.90.70.10">
    <property type="entry name" value="Cysteine proteinases"/>
    <property type="match status" value="1"/>
</dbReference>
<dbReference type="InterPro" id="IPR010132">
    <property type="entry name" value="ATPase_T1SS_HlyB"/>
</dbReference>
<dbReference type="NCBIfam" id="TIGR01846">
    <property type="entry name" value="type_I_sec_HlyB"/>
    <property type="match status" value="1"/>
</dbReference>
<dbReference type="GO" id="GO:0030253">
    <property type="term" value="P:protein secretion by the type I secretion system"/>
    <property type="evidence" value="ECO:0007669"/>
    <property type="project" value="InterPro"/>
</dbReference>
<keyword evidence="7" id="KW-0645">Protease</keyword>
<evidence type="ECO:0000313" key="15">
    <source>
        <dbReference type="EMBL" id="WIW71714.1"/>
    </source>
</evidence>
<protein>
    <submittedName>
        <fullName evidence="15">Type I secretion system permease/ATPase</fullName>
    </submittedName>
</protein>
<keyword evidence="4 11" id="KW-0812">Transmembrane</keyword>
<evidence type="ECO:0000256" key="4">
    <source>
        <dbReference type="ARBA" id="ARBA00022692"/>
    </source>
</evidence>
<feature type="domain" description="ABC transporter" evidence="12">
    <location>
        <begin position="476"/>
        <end position="711"/>
    </location>
</feature>
<keyword evidence="3" id="KW-1003">Cell membrane</keyword>
<dbReference type="InterPro" id="IPR003593">
    <property type="entry name" value="AAA+_ATPase"/>
</dbReference>
<dbReference type="PANTHER" id="PTHR43394:SF1">
    <property type="entry name" value="ATP-BINDING CASSETTE SUB-FAMILY B MEMBER 10, MITOCHONDRIAL"/>
    <property type="match status" value="1"/>
</dbReference>
<dbReference type="KEGG" id="sgbi:P3F81_05295"/>
<dbReference type="SMART" id="SM00382">
    <property type="entry name" value="AAA"/>
    <property type="match status" value="1"/>
</dbReference>
<dbReference type="GO" id="GO:0030256">
    <property type="term" value="C:type I protein secretion system complex"/>
    <property type="evidence" value="ECO:0007669"/>
    <property type="project" value="InterPro"/>
</dbReference>
<feature type="transmembrane region" description="Helical" evidence="11">
    <location>
        <begin position="160"/>
        <end position="181"/>
    </location>
</feature>
<dbReference type="GO" id="GO:0005524">
    <property type="term" value="F:ATP binding"/>
    <property type="evidence" value="ECO:0007669"/>
    <property type="project" value="UniProtKB-KW"/>
</dbReference>
<feature type="domain" description="Peptidase C39" evidence="14">
    <location>
        <begin position="12"/>
        <end position="132"/>
    </location>
</feature>
<dbReference type="PANTHER" id="PTHR43394">
    <property type="entry name" value="ATP-DEPENDENT PERMEASE MDL1, MITOCHONDRIAL"/>
    <property type="match status" value="1"/>
</dbReference>
<dbReference type="InterPro" id="IPR005074">
    <property type="entry name" value="Peptidase_C39"/>
</dbReference>
<comment type="subcellular location">
    <subcellularLocation>
        <location evidence="1">Cell membrane</location>
        <topology evidence="1">Multi-pass membrane protein</topology>
    </subcellularLocation>
</comment>
<evidence type="ECO:0000256" key="3">
    <source>
        <dbReference type="ARBA" id="ARBA00022475"/>
    </source>
</evidence>
<evidence type="ECO:0000256" key="9">
    <source>
        <dbReference type="ARBA" id="ARBA00022989"/>
    </source>
</evidence>
<evidence type="ECO:0000313" key="16">
    <source>
        <dbReference type="Proteomes" id="UP001243623"/>
    </source>
</evidence>
<dbReference type="SUPFAM" id="SSF52540">
    <property type="entry name" value="P-loop containing nucleoside triphosphate hydrolases"/>
    <property type="match status" value="1"/>
</dbReference>
<gene>
    <name evidence="15" type="ORF">P3F81_05295</name>
</gene>
<dbReference type="SUPFAM" id="SSF90123">
    <property type="entry name" value="ABC transporter transmembrane region"/>
    <property type="match status" value="1"/>
</dbReference>
<dbReference type="Pfam" id="PF00664">
    <property type="entry name" value="ABC_membrane"/>
    <property type="match status" value="1"/>
</dbReference>
<dbReference type="Proteomes" id="UP001243623">
    <property type="component" value="Chromosome"/>
</dbReference>
<evidence type="ECO:0000256" key="5">
    <source>
        <dbReference type="ARBA" id="ARBA00022741"/>
    </source>
</evidence>
<organism evidence="15 16">
    <name type="scientific">Selenobaculum gibii</name>
    <dbReference type="NCBI Taxonomy" id="3054208"/>
    <lineage>
        <taxon>Bacteria</taxon>
        <taxon>Bacillati</taxon>
        <taxon>Bacillota</taxon>
        <taxon>Negativicutes</taxon>
        <taxon>Selenomonadales</taxon>
        <taxon>Selenomonadaceae</taxon>
        <taxon>Selenobaculum</taxon>
    </lineage>
</organism>
<dbReference type="InterPro" id="IPR039421">
    <property type="entry name" value="Type_1_exporter"/>
</dbReference>
<keyword evidence="8" id="KW-0067">ATP-binding</keyword>
<dbReference type="InterPro" id="IPR027417">
    <property type="entry name" value="P-loop_NTPase"/>
</dbReference>
<dbReference type="GO" id="GO:0015421">
    <property type="term" value="F:ABC-type oligopeptide transporter activity"/>
    <property type="evidence" value="ECO:0007669"/>
    <property type="project" value="TreeGrafter"/>
</dbReference>
<dbReference type="GO" id="GO:0005886">
    <property type="term" value="C:plasma membrane"/>
    <property type="evidence" value="ECO:0007669"/>
    <property type="project" value="UniProtKB-SubCell"/>
</dbReference>
<proteinExistence type="predicted"/>
<dbReference type="PROSITE" id="PS50893">
    <property type="entry name" value="ABC_TRANSPORTER_2"/>
    <property type="match status" value="1"/>
</dbReference>
<dbReference type="Gene3D" id="3.40.50.300">
    <property type="entry name" value="P-loop containing nucleotide triphosphate hydrolases"/>
    <property type="match status" value="1"/>
</dbReference>
<dbReference type="PROSITE" id="PS00211">
    <property type="entry name" value="ABC_TRANSPORTER_1"/>
    <property type="match status" value="1"/>
</dbReference>